<feature type="region of interest" description="Disordered" evidence="3">
    <location>
        <begin position="541"/>
        <end position="583"/>
    </location>
</feature>
<name>A0ABX1EUZ0_9PROT</name>
<keyword evidence="1" id="KW-0547">Nucleotide-binding</keyword>
<accession>A0ABX1EUZ0</accession>
<dbReference type="InterPro" id="IPR027417">
    <property type="entry name" value="P-loop_NTPase"/>
</dbReference>
<dbReference type="Gene3D" id="3.40.50.300">
    <property type="entry name" value="P-loop containing nucleotide triphosphate hydrolases"/>
    <property type="match status" value="1"/>
</dbReference>
<gene>
    <name evidence="5" type="ORF">HB662_03905</name>
</gene>
<evidence type="ECO:0000259" key="4">
    <source>
        <dbReference type="Pfam" id="PF06414"/>
    </source>
</evidence>
<feature type="compositionally biased region" description="Basic and acidic residues" evidence="3">
    <location>
        <begin position="816"/>
        <end position="828"/>
    </location>
</feature>
<sequence>MTRADKCLADAVAAGKISEATAANARARVQQLLDKGVAEGEAMVRAAEEMAAAAAQRKRQVALRVIAAARTFDQASAHPRGFAAGVASIFARDAYGLAGHSNIEGRAAAIEAGAHARLVNLLDAYRSKALGFKQDLPGLRRFVSALYGDTRDAAAGGFARAWNDVTDSLLERFNAAGGNLPRRDTWRLPQEWDRDLVKRAGRGDWTAFMQDAIARGDLRMVDFDTGDPLAADRAAAVIDDAWQSISSNGVSDLVPGQPGGVALANRRAQPRAFEWTSAEAYLKFNDRFGVGDAGLFELLTGHVKGMARDIAMLEILGPNPVHQARVLMDQARKAEASDTAVHFLGNLWNHTTGQVNSPVNEGVATTFRNIRSWLMGAQLGSAVLSSVTDFATLQKAADWNGLPVTDVLRRYVSLLNPANAEDRKTAVRLGLIAQGWTQRALGMTRHQAEIVGRDLPGRIADFTMRVSGMSAHTQAAKWAFGMEFSAHLADRAGRTLDQLEPELQQSFARYGITAEDWDIIRTAGVWDQDGVRFILPEQIVGRPAEPPAPRSPEELAAGEGWRQRGEDLAQAEPPAGAWQRGDPVPEDIARVEQEALDPARHPPTHAIETPERQAQRAQWKAEVEAERRAQVPEIRQDRQAWIVLGAPASGKSTVIEPLAQRMGALLVDADDIKARIPEFRGGIGANAVHRESSRLAAEILEEAKIRGDRVALPMVGRDLAGLRQDVEELKEAGYMIHVVLADLPLDKAVNRAINRFRETGRYVPLDYIVNQVGDRPGANFEAIKGEAATYARYSTDVERGQPARFLDGTDILAAEPDPRGIRGDRPRGTGEGAQAGDGGAAAPGRGSAEVEPAAEAAARQATSRLLEMIQGETSFAVVEPGNLERAVMLGSSRPGTAGGEFRRATAQYKSFPVAMMSRHLMRGIEQIRGGDWGRYLATTAVSLTVMGAVAMQLKAIAQGKDPRDMTSPSFWGAAFFQGGGAGILGDFLNAGLNRADRGFWMTSFGGPTGGLMDDIAKLTGGNLQGLVEDKDTNFGRELARFVQKNTPGSSLWYGRLAMDRLLWDRLQYLLDPKAAQRWRELERRSIDQTNQRFWWAPGETSPERAPSLPAAIGGATP</sequence>
<proteinExistence type="predicted"/>
<dbReference type="SUPFAM" id="SSF52540">
    <property type="entry name" value="P-loop containing nucleoside triphosphate hydrolases"/>
    <property type="match status" value="1"/>
</dbReference>
<feature type="compositionally biased region" description="Gly residues" evidence="3">
    <location>
        <begin position="829"/>
        <end position="841"/>
    </location>
</feature>
<dbReference type="Proteomes" id="UP000765160">
    <property type="component" value="Unassembled WGS sequence"/>
</dbReference>
<feature type="region of interest" description="Disordered" evidence="3">
    <location>
        <begin position="1096"/>
        <end position="1117"/>
    </location>
</feature>
<feature type="compositionally biased region" description="Low complexity" evidence="3">
    <location>
        <begin position="842"/>
        <end position="855"/>
    </location>
</feature>
<evidence type="ECO:0000313" key="5">
    <source>
        <dbReference type="EMBL" id="NKE43908.1"/>
    </source>
</evidence>
<keyword evidence="6" id="KW-1185">Reference proteome</keyword>
<feature type="region of interest" description="Disordered" evidence="3">
    <location>
        <begin position="813"/>
        <end position="855"/>
    </location>
</feature>
<evidence type="ECO:0000256" key="3">
    <source>
        <dbReference type="SAM" id="MobiDB-lite"/>
    </source>
</evidence>
<dbReference type="RefSeq" id="WP_168047310.1">
    <property type="nucleotide sequence ID" value="NZ_JAATJR010000001.1"/>
</dbReference>
<dbReference type="Pfam" id="PF06414">
    <property type="entry name" value="Zeta_toxin"/>
    <property type="match status" value="1"/>
</dbReference>
<feature type="domain" description="Zeta toxin" evidence="4">
    <location>
        <begin position="636"/>
        <end position="772"/>
    </location>
</feature>
<evidence type="ECO:0000256" key="2">
    <source>
        <dbReference type="ARBA" id="ARBA00022840"/>
    </source>
</evidence>
<dbReference type="InterPro" id="IPR010488">
    <property type="entry name" value="Zeta_toxin_domain"/>
</dbReference>
<dbReference type="EMBL" id="JAAVTX010000001">
    <property type="protein sequence ID" value="NKE43908.1"/>
    <property type="molecule type" value="Genomic_DNA"/>
</dbReference>
<comment type="caution">
    <text evidence="5">The sequence shown here is derived from an EMBL/GenBank/DDBJ whole genome shotgun (WGS) entry which is preliminary data.</text>
</comment>
<keyword evidence="2" id="KW-0067">ATP-binding</keyword>
<reference evidence="5 6" key="1">
    <citation type="submission" date="2020-03" db="EMBL/GenBank/DDBJ databases">
        <title>Roseomonas selenitidurans sp. nov. isolated from soil.</title>
        <authorList>
            <person name="Liu H."/>
        </authorList>
    </citation>
    <scope>NUCLEOTIDE SEQUENCE [LARGE SCALE GENOMIC DNA]</scope>
    <source>
        <strain evidence="5 6">JCM 15073</strain>
    </source>
</reference>
<protein>
    <recommendedName>
        <fullName evidence="4">Zeta toxin domain-containing protein</fullName>
    </recommendedName>
</protein>
<evidence type="ECO:0000313" key="6">
    <source>
        <dbReference type="Proteomes" id="UP000765160"/>
    </source>
</evidence>
<evidence type="ECO:0000256" key="1">
    <source>
        <dbReference type="ARBA" id="ARBA00022741"/>
    </source>
</evidence>
<organism evidence="5 6">
    <name type="scientific">Falsiroseomonas frigidaquae</name>
    <dbReference type="NCBI Taxonomy" id="487318"/>
    <lineage>
        <taxon>Bacteria</taxon>
        <taxon>Pseudomonadati</taxon>
        <taxon>Pseudomonadota</taxon>
        <taxon>Alphaproteobacteria</taxon>
        <taxon>Acetobacterales</taxon>
        <taxon>Roseomonadaceae</taxon>
        <taxon>Falsiroseomonas</taxon>
    </lineage>
</organism>